<comment type="caution">
    <text evidence="1">The sequence shown here is derived from an EMBL/GenBank/DDBJ whole genome shotgun (WGS) entry which is preliminary data.</text>
</comment>
<reference evidence="1" key="2">
    <citation type="journal article" date="2021" name="PeerJ">
        <title>Extensive microbial diversity within the chicken gut microbiome revealed by metagenomics and culture.</title>
        <authorList>
            <person name="Gilroy R."/>
            <person name="Ravi A."/>
            <person name="Getino M."/>
            <person name="Pursley I."/>
            <person name="Horton D.L."/>
            <person name="Alikhan N.F."/>
            <person name="Baker D."/>
            <person name="Gharbi K."/>
            <person name="Hall N."/>
            <person name="Watson M."/>
            <person name="Adriaenssens E.M."/>
            <person name="Foster-Nyarko E."/>
            <person name="Jarju S."/>
            <person name="Secka A."/>
            <person name="Antonio M."/>
            <person name="Oren A."/>
            <person name="Chaudhuri R.R."/>
            <person name="La Ragione R."/>
            <person name="Hildebrand F."/>
            <person name="Pallen M.J."/>
        </authorList>
    </citation>
    <scope>NUCLEOTIDE SEQUENCE</scope>
    <source>
        <strain evidence="1">10532</strain>
    </source>
</reference>
<organism evidence="1 2">
    <name type="scientific">Candidatus Gallitreponema excrementavium</name>
    <dbReference type="NCBI Taxonomy" id="2840840"/>
    <lineage>
        <taxon>Bacteria</taxon>
        <taxon>Pseudomonadati</taxon>
        <taxon>Spirochaetota</taxon>
        <taxon>Spirochaetia</taxon>
        <taxon>Spirochaetales</taxon>
        <taxon>Candidatus Gallitreponema</taxon>
    </lineage>
</organism>
<evidence type="ECO:0000313" key="1">
    <source>
        <dbReference type="EMBL" id="MBO8458321.1"/>
    </source>
</evidence>
<name>A0A9D9HR83_9SPIR</name>
<dbReference type="AlphaFoldDB" id="A0A9D9HR83"/>
<dbReference type="Proteomes" id="UP000823638">
    <property type="component" value="Unassembled WGS sequence"/>
</dbReference>
<reference evidence="1" key="1">
    <citation type="submission" date="2020-10" db="EMBL/GenBank/DDBJ databases">
        <authorList>
            <person name="Gilroy R."/>
        </authorList>
    </citation>
    <scope>NUCLEOTIDE SEQUENCE</scope>
    <source>
        <strain evidence="1">10532</strain>
    </source>
</reference>
<dbReference type="EMBL" id="JADIMM010000103">
    <property type="protein sequence ID" value="MBO8458321.1"/>
    <property type="molecule type" value="Genomic_DNA"/>
</dbReference>
<protein>
    <submittedName>
        <fullName evidence="1">Uncharacterized protein</fullName>
    </submittedName>
</protein>
<sequence>MKKHLILLFVLFAGVVFAQENTRLLIAGVYDFATNPNESWEILDPAFVQADQISDSYSFSGGFMIKNFIGNTRYDFICRVNKNGGDFDVILENMNSYACDKSGQIVSAGKIYKTSEKVAAAYADQMKDEIKSRMGKWSDEEYETALNNAVTSPFILNCIASNSSLAFKKFLKDNAVIGRKITMEILVTNIDEAPSYAKGYAYYVGGEVLSGYSVDSLGIKLPKYEAVMVYTNNDAVISLTPAKTEEIFTGKIQSGSVYKVNGTIKDITQSVTGDLEIIQVNE</sequence>
<proteinExistence type="predicted"/>
<accession>A0A9D9HR83</accession>
<evidence type="ECO:0000313" key="2">
    <source>
        <dbReference type="Proteomes" id="UP000823638"/>
    </source>
</evidence>
<gene>
    <name evidence="1" type="ORF">IAA81_08880</name>
</gene>